<dbReference type="InterPro" id="IPR003593">
    <property type="entry name" value="AAA+_ATPase"/>
</dbReference>
<dbReference type="OrthoDB" id="2195431at2759"/>
<dbReference type="Pfam" id="PF00004">
    <property type="entry name" value="AAA"/>
    <property type="match status" value="1"/>
</dbReference>
<sequence length="645" mass="72663">MRATGEELEKQWNLKRDMLNQGVLNRLTQRISVARKRRYTGFTCDAADLKILRRESCENMVSLTPPDSAIPFIDSVEPVHQKSCYILMRDVKANDDVQNTLGKGLETFNFQLAEKISLDAVPVNDDSSVVPEVGTETVESEQPSSSSFTDKELWVEKYAPHSYVDLISDENVNRTLLKWVRLWDECVFQRTVPEAIFRAGENEHQLLLNNEKPRRPLHKVVLIAGPAGCGKTTLSCLVAEYAGYRVLSLNASDERNVADFEKYFGNTLRSTRTLDADSRPLCFVLDEIDGAPAQSIRFLCKAIAATGKRSLRRPVICICNNLLISKLEHLQAEKSALDEIIAACTQDLRSSINTLQFIASENRGLVTRQAVRKFFEINNQSGDSTLYDSWSSVFEFRLHMNKDGQIPGPASRLRRIASLTDRHGSESDRFYLGLFSNYLSSPNTSLLPNVSAAITQFCYYDRLVTFMNRAQDYRVMKYLCVVSAAIHLLMCSRARVQLNFPSELQDIAQRHQQSVEITESIRAGAAQKNLTLTAVLLEILPYLIHIVQPNFKPATAHLYSAREHNILRSVVSVMRSYSLTYMVVSQDGSASFTFQPAIDTLVMFDEDAACLASRPVNRLSDTAKQLIARQRKTVLSSTYCAVLHE</sequence>
<reference evidence="2 3" key="2">
    <citation type="submission" date="2018-11" db="EMBL/GenBank/DDBJ databases">
        <authorList>
            <consortium name="Pathogen Informatics"/>
        </authorList>
    </citation>
    <scope>NUCLEOTIDE SEQUENCE [LARGE SCALE GENOMIC DNA]</scope>
</reference>
<feature type="domain" description="AAA+ ATPase" evidence="1">
    <location>
        <begin position="217"/>
        <end position="347"/>
    </location>
</feature>
<dbReference type="GO" id="GO:0003677">
    <property type="term" value="F:DNA binding"/>
    <property type="evidence" value="ECO:0007669"/>
    <property type="project" value="TreeGrafter"/>
</dbReference>
<accession>A0A183DQH8</accession>
<dbReference type="WBParaSite" id="GPUH_0001098201-mRNA-1">
    <property type="protein sequence ID" value="GPUH_0001098201-mRNA-1"/>
    <property type="gene ID" value="GPUH_0001098201"/>
</dbReference>
<dbReference type="Proteomes" id="UP000271098">
    <property type="component" value="Unassembled WGS sequence"/>
</dbReference>
<dbReference type="AlphaFoldDB" id="A0A183DQH8"/>
<protein>
    <submittedName>
        <fullName evidence="4">AAA domain-containing protein</fullName>
    </submittedName>
</protein>
<evidence type="ECO:0000313" key="2">
    <source>
        <dbReference type="EMBL" id="VDN18151.1"/>
    </source>
</evidence>
<gene>
    <name evidence="2" type="ORF">GPUH_LOCUS10969</name>
</gene>
<dbReference type="GO" id="GO:0005524">
    <property type="term" value="F:ATP binding"/>
    <property type="evidence" value="ECO:0007669"/>
    <property type="project" value="InterPro"/>
</dbReference>
<reference evidence="4" key="1">
    <citation type="submission" date="2016-06" db="UniProtKB">
        <authorList>
            <consortium name="WormBaseParasite"/>
        </authorList>
    </citation>
    <scope>IDENTIFICATION</scope>
</reference>
<proteinExistence type="predicted"/>
<evidence type="ECO:0000259" key="1">
    <source>
        <dbReference type="SMART" id="SM00382"/>
    </source>
</evidence>
<dbReference type="InterPro" id="IPR003959">
    <property type="entry name" value="ATPase_AAA_core"/>
</dbReference>
<keyword evidence="3" id="KW-1185">Reference proteome</keyword>
<evidence type="ECO:0000313" key="3">
    <source>
        <dbReference type="Proteomes" id="UP000271098"/>
    </source>
</evidence>
<dbReference type="PANTHER" id="PTHR23389:SF3">
    <property type="entry name" value="CHROMOSOME TRANSMISSION FIDELITY PROTEIN 18 HOMOLOG"/>
    <property type="match status" value="1"/>
</dbReference>
<dbReference type="SUPFAM" id="SSF52540">
    <property type="entry name" value="P-loop containing nucleoside triphosphate hydrolases"/>
    <property type="match status" value="1"/>
</dbReference>
<dbReference type="EMBL" id="UYRT01078263">
    <property type="protein sequence ID" value="VDN18151.1"/>
    <property type="molecule type" value="Genomic_DNA"/>
</dbReference>
<dbReference type="GO" id="GO:0016887">
    <property type="term" value="F:ATP hydrolysis activity"/>
    <property type="evidence" value="ECO:0007669"/>
    <property type="project" value="InterPro"/>
</dbReference>
<organism evidence="4">
    <name type="scientific">Gongylonema pulchrum</name>
    <dbReference type="NCBI Taxonomy" id="637853"/>
    <lineage>
        <taxon>Eukaryota</taxon>
        <taxon>Metazoa</taxon>
        <taxon>Ecdysozoa</taxon>
        <taxon>Nematoda</taxon>
        <taxon>Chromadorea</taxon>
        <taxon>Rhabditida</taxon>
        <taxon>Spirurina</taxon>
        <taxon>Spiruromorpha</taxon>
        <taxon>Spiruroidea</taxon>
        <taxon>Gongylonematidae</taxon>
        <taxon>Gongylonema</taxon>
    </lineage>
</organism>
<dbReference type="SMART" id="SM00382">
    <property type="entry name" value="AAA"/>
    <property type="match status" value="1"/>
</dbReference>
<dbReference type="PANTHER" id="PTHR23389">
    <property type="entry name" value="CHROMOSOME TRANSMISSION FIDELITY FACTOR 18"/>
    <property type="match status" value="1"/>
</dbReference>
<dbReference type="GO" id="GO:0005634">
    <property type="term" value="C:nucleus"/>
    <property type="evidence" value="ECO:0007669"/>
    <property type="project" value="TreeGrafter"/>
</dbReference>
<dbReference type="InterPro" id="IPR027417">
    <property type="entry name" value="P-loop_NTPase"/>
</dbReference>
<evidence type="ECO:0000313" key="4">
    <source>
        <dbReference type="WBParaSite" id="GPUH_0001098201-mRNA-1"/>
    </source>
</evidence>
<dbReference type="Gene3D" id="3.40.50.300">
    <property type="entry name" value="P-loop containing nucleotide triphosphate hydrolases"/>
    <property type="match status" value="1"/>
</dbReference>
<name>A0A183DQH8_9BILA</name>
<dbReference type="CDD" id="cd00009">
    <property type="entry name" value="AAA"/>
    <property type="match status" value="1"/>
</dbReference>